<dbReference type="PANTHER" id="PTHR42810:SF4">
    <property type="entry name" value="URIC ACID TRANSPORTER UACT"/>
    <property type="match status" value="1"/>
</dbReference>
<evidence type="ECO:0000313" key="10">
    <source>
        <dbReference type="EMBL" id="SFC11284.1"/>
    </source>
</evidence>
<dbReference type="NCBIfam" id="TIGR03173">
    <property type="entry name" value="pbuX"/>
    <property type="match status" value="1"/>
</dbReference>
<dbReference type="Proteomes" id="UP000199161">
    <property type="component" value="Unassembled WGS sequence"/>
</dbReference>
<keyword evidence="3" id="KW-0813">Transport</keyword>
<evidence type="ECO:0000256" key="5">
    <source>
        <dbReference type="ARBA" id="ARBA00022692"/>
    </source>
</evidence>
<evidence type="ECO:0000256" key="4">
    <source>
        <dbReference type="ARBA" id="ARBA00022475"/>
    </source>
</evidence>
<keyword evidence="4" id="KW-1003">Cell membrane</keyword>
<feature type="transmembrane region" description="Helical" evidence="9">
    <location>
        <begin position="176"/>
        <end position="196"/>
    </location>
</feature>
<protein>
    <submittedName>
        <fullName evidence="10">Nucleobase:cation symporter-2, NCS2 family</fullName>
    </submittedName>
</protein>
<dbReference type="AlphaFoldDB" id="A0A1I1GIA1"/>
<organism evidence="10 11">
    <name type="scientific">Natronobacterium haloterrestre</name>
    <name type="common">Halobiforma haloterrestris</name>
    <dbReference type="NCBI Taxonomy" id="148448"/>
    <lineage>
        <taxon>Archaea</taxon>
        <taxon>Methanobacteriati</taxon>
        <taxon>Methanobacteriota</taxon>
        <taxon>Stenosarchaea group</taxon>
        <taxon>Halobacteria</taxon>
        <taxon>Halobacteriales</taxon>
        <taxon>Natrialbaceae</taxon>
        <taxon>Natronobacterium</taxon>
    </lineage>
</organism>
<feature type="transmembrane region" description="Helical" evidence="9">
    <location>
        <begin position="136"/>
        <end position="156"/>
    </location>
</feature>
<comment type="subcellular location">
    <subcellularLocation>
        <location evidence="1">Cell membrane</location>
        <topology evidence="1">Multi-pass membrane protein</topology>
    </subcellularLocation>
</comment>
<evidence type="ECO:0000256" key="3">
    <source>
        <dbReference type="ARBA" id="ARBA00022448"/>
    </source>
</evidence>
<dbReference type="InterPro" id="IPR006042">
    <property type="entry name" value="Xan_ur_permease"/>
</dbReference>
<dbReference type="OrthoDB" id="76842at2157"/>
<dbReference type="InterPro" id="IPR017588">
    <property type="entry name" value="UacT-like"/>
</dbReference>
<keyword evidence="7 9" id="KW-0472">Membrane</keyword>
<feature type="transmembrane region" description="Helical" evidence="9">
    <location>
        <begin position="203"/>
        <end position="222"/>
    </location>
</feature>
<dbReference type="GO" id="GO:0005886">
    <property type="term" value="C:plasma membrane"/>
    <property type="evidence" value="ECO:0007669"/>
    <property type="project" value="UniProtKB-SubCell"/>
</dbReference>
<proteinExistence type="inferred from homology"/>
<comment type="similarity">
    <text evidence="2">Belongs to the nucleobase:cation symporter-2 (NCS2) (TC 2.A.40) family.</text>
</comment>
<evidence type="ECO:0000256" key="2">
    <source>
        <dbReference type="ARBA" id="ARBA00008821"/>
    </source>
</evidence>
<reference evidence="11" key="1">
    <citation type="submission" date="2016-10" db="EMBL/GenBank/DDBJ databases">
        <authorList>
            <person name="Varghese N."/>
            <person name="Submissions S."/>
        </authorList>
    </citation>
    <scope>NUCLEOTIDE SEQUENCE [LARGE SCALE GENOMIC DNA]</scope>
    <source>
        <strain evidence="11">DSM 13078</strain>
    </source>
</reference>
<dbReference type="GO" id="GO:0042907">
    <property type="term" value="F:xanthine transmembrane transporter activity"/>
    <property type="evidence" value="ECO:0007669"/>
    <property type="project" value="TreeGrafter"/>
</dbReference>
<feature type="transmembrane region" description="Helical" evidence="9">
    <location>
        <begin position="327"/>
        <end position="348"/>
    </location>
</feature>
<dbReference type="PANTHER" id="PTHR42810">
    <property type="entry name" value="PURINE PERMEASE C1399.01C-RELATED"/>
    <property type="match status" value="1"/>
</dbReference>
<dbReference type="RefSeq" id="WP_089787816.1">
    <property type="nucleotide sequence ID" value="NZ_FOKW01000004.1"/>
</dbReference>
<keyword evidence="5 9" id="KW-0812">Transmembrane</keyword>
<evidence type="ECO:0000256" key="7">
    <source>
        <dbReference type="ARBA" id="ARBA00023136"/>
    </source>
</evidence>
<evidence type="ECO:0000256" key="9">
    <source>
        <dbReference type="SAM" id="Phobius"/>
    </source>
</evidence>
<feature type="transmembrane region" description="Helical" evidence="9">
    <location>
        <begin position="59"/>
        <end position="79"/>
    </location>
</feature>
<evidence type="ECO:0000313" key="11">
    <source>
        <dbReference type="Proteomes" id="UP000199161"/>
    </source>
</evidence>
<gene>
    <name evidence="10" type="ORF">SAMN05444422_104335</name>
</gene>
<keyword evidence="11" id="KW-1185">Reference proteome</keyword>
<feature type="region of interest" description="Disordered" evidence="8">
    <location>
        <begin position="441"/>
        <end position="475"/>
    </location>
</feature>
<accession>A0A1I1GIA1</accession>
<name>A0A1I1GIA1_NATHA</name>
<feature type="transmembrane region" description="Helical" evidence="9">
    <location>
        <begin position="25"/>
        <end position="47"/>
    </location>
</feature>
<dbReference type="Pfam" id="PF00860">
    <property type="entry name" value="Xan_ur_permease"/>
    <property type="match status" value="1"/>
</dbReference>
<feature type="transmembrane region" description="Helical" evidence="9">
    <location>
        <begin position="242"/>
        <end position="260"/>
    </location>
</feature>
<sequence>MANEPGDGIQLEYELDEQPPWPKSILLGLQHVAVMIVPATAVAYIVGGGVGLGAADTAYIVQMVLLFSGLATIVQAYTVGPVGAKLPIVMGTSFTFVGAATTIGADFGMAAVFGAILVTGFAVEGLIGWQFKRIEPFFPPLVTGLVVVIIGLYLIPVGMDYAAGGAAAQEAGEFGAVQHIGLAALVLAIAVGLNMFTSGVTRLLSILVAIAVGYAAAVAAGLVDFSPIGEADWVAVPSPTHFGLEFEPIAILVFAFLFLVSAMETVGDMSGITAAEGRNPTDGEFRGGLFTDGLMSSLGSLFAAFPVTSFSQNVGIVNFTGVMSRHVVGISGVILAVLGLSPKVGAVVTTIPSAVFGGAVLLMVGMVAASGVRLIVLHTELNRRNMVIVAVSLGLGLGIATTPDAIAGLPSAARTFFGEPVILTALSALVLNTLVPGEQSPLFDAVSSDESEGTTGQDPDPNPDPDPAAPSSGGD</sequence>
<evidence type="ECO:0000256" key="6">
    <source>
        <dbReference type="ARBA" id="ARBA00022989"/>
    </source>
</evidence>
<feature type="transmembrane region" description="Helical" evidence="9">
    <location>
        <begin position="387"/>
        <end position="409"/>
    </location>
</feature>
<dbReference type="InterPro" id="IPR006043">
    <property type="entry name" value="NCS2"/>
</dbReference>
<keyword evidence="6 9" id="KW-1133">Transmembrane helix</keyword>
<feature type="transmembrane region" description="Helical" evidence="9">
    <location>
        <begin position="354"/>
        <end position="375"/>
    </location>
</feature>
<evidence type="ECO:0000256" key="8">
    <source>
        <dbReference type="SAM" id="MobiDB-lite"/>
    </source>
</evidence>
<dbReference type="NCBIfam" id="TIGR00801">
    <property type="entry name" value="ncs2"/>
    <property type="match status" value="1"/>
</dbReference>
<evidence type="ECO:0000256" key="1">
    <source>
        <dbReference type="ARBA" id="ARBA00004651"/>
    </source>
</evidence>
<dbReference type="EMBL" id="FOKW01000004">
    <property type="protein sequence ID" value="SFC11284.1"/>
    <property type="molecule type" value="Genomic_DNA"/>
</dbReference>